<evidence type="ECO:0000313" key="3">
    <source>
        <dbReference type="Proteomes" id="UP000198211"/>
    </source>
</evidence>
<dbReference type="EMBL" id="NBNE01015521">
    <property type="protein sequence ID" value="OWY93746.1"/>
    <property type="molecule type" value="Genomic_DNA"/>
</dbReference>
<keyword evidence="2" id="KW-0378">Hydrolase</keyword>
<keyword evidence="3" id="KW-1185">Reference proteome</keyword>
<feature type="compositionally biased region" description="Basic residues" evidence="1">
    <location>
        <begin position="342"/>
        <end position="351"/>
    </location>
</feature>
<name>A0A225UMI0_9STRA</name>
<feature type="region of interest" description="Disordered" evidence="1">
    <location>
        <begin position="31"/>
        <end position="73"/>
    </location>
</feature>
<dbReference type="Proteomes" id="UP000198211">
    <property type="component" value="Unassembled WGS sequence"/>
</dbReference>
<evidence type="ECO:0000256" key="1">
    <source>
        <dbReference type="SAM" id="MobiDB-lite"/>
    </source>
</evidence>
<sequence>MERVYDWDLESWRNAIYAILDPLTVLVGTAERKTTPTQDRKLKTRSALPPPEYASSEDSDSGVESPKRMPMRRPPRVMQLVATLAEPEAPSTEGPIPKALEDAIVRLMQSTRMQTNFTRDAAVCSALREPTPASRRAATEAVLQESTDVAMASASSRSLSCSNHGRRTPKDARARLLAFSELKEFKGTDTSAEKARAWFNRLKSASRCDGMTGGEVCALFGDLIAGPPRQWYLQLKKSTRTSGTELTDQFRVQYCGKGVSMASRYYHASKHVDETPLEYLYRLNVAGMRAKIRYSDGTSEEEREHVELFINTLGAQEQELASRLTLMEVPDTATLEKKLRARQRSLAHQKKTPFGSNRFRQKAQTSTPTPARAHAVQIMTDEYDSGREGDSDEEQICDQDRGDEDRAKLFVTGHAPQQDNARQDFDTGGTVHDRPRCRHCGSRRHSKGDC</sequence>
<dbReference type="GO" id="GO:0008233">
    <property type="term" value="F:peptidase activity"/>
    <property type="evidence" value="ECO:0007669"/>
    <property type="project" value="UniProtKB-KW"/>
</dbReference>
<feature type="compositionally biased region" description="Basic residues" evidence="1">
    <location>
        <begin position="435"/>
        <end position="450"/>
    </location>
</feature>
<feature type="compositionally biased region" description="Basic and acidic residues" evidence="1">
    <location>
        <begin position="398"/>
        <end position="408"/>
    </location>
</feature>
<dbReference type="AlphaFoldDB" id="A0A225UMI0"/>
<feature type="compositionally biased region" description="Basic and acidic residues" evidence="1">
    <location>
        <begin position="31"/>
        <end position="41"/>
    </location>
</feature>
<evidence type="ECO:0000313" key="2">
    <source>
        <dbReference type="EMBL" id="OWY93746.1"/>
    </source>
</evidence>
<reference evidence="3" key="1">
    <citation type="submission" date="2017-03" db="EMBL/GenBank/DDBJ databases">
        <title>Phytopthora megakarya and P. palmivora, two closely related causual agents of cacao black pod achieved similar genome size and gene model numbers by different mechanisms.</title>
        <authorList>
            <person name="Ali S."/>
            <person name="Shao J."/>
            <person name="Larry D.J."/>
            <person name="Kronmiller B."/>
            <person name="Shen D."/>
            <person name="Strem M.D."/>
            <person name="Melnick R.L."/>
            <person name="Guiltinan M.J."/>
            <person name="Tyler B.M."/>
            <person name="Meinhardt L.W."/>
            <person name="Bailey B.A."/>
        </authorList>
    </citation>
    <scope>NUCLEOTIDE SEQUENCE [LARGE SCALE GENOMIC DNA]</scope>
    <source>
        <strain evidence="3">zdho120</strain>
    </source>
</reference>
<protein>
    <submittedName>
        <fullName evidence="2">Eukaryotic/viral aspartic protease</fullName>
    </submittedName>
</protein>
<organism evidence="2 3">
    <name type="scientific">Phytophthora megakarya</name>
    <dbReference type="NCBI Taxonomy" id="4795"/>
    <lineage>
        <taxon>Eukaryota</taxon>
        <taxon>Sar</taxon>
        <taxon>Stramenopiles</taxon>
        <taxon>Oomycota</taxon>
        <taxon>Peronosporomycetes</taxon>
        <taxon>Peronosporales</taxon>
        <taxon>Peronosporaceae</taxon>
        <taxon>Phytophthora</taxon>
    </lineage>
</organism>
<comment type="caution">
    <text evidence="2">The sequence shown here is derived from an EMBL/GenBank/DDBJ whole genome shotgun (WGS) entry which is preliminary data.</text>
</comment>
<keyword evidence="2" id="KW-0645">Protease</keyword>
<gene>
    <name evidence="2" type="ORF">PHMEG_00036740</name>
</gene>
<feature type="region of interest" description="Disordered" evidence="1">
    <location>
        <begin position="342"/>
        <end position="450"/>
    </location>
</feature>
<proteinExistence type="predicted"/>
<dbReference type="GO" id="GO:0006508">
    <property type="term" value="P:proteolysis"/>
    <property type="evidence" value="ECO:0007669"/>
    <property type="project" value="UniProtKB-KW"/>
</dbReference>
<accession>A0A225UMI0</accession>